<dbReference type="PRINTS" id="PR01546">
    <property type="entry name" value="YEAST73DUF"/>
</dbReference>
<feature type="compositionally biased region" description="Polar residues" evidence="5">
    <location>
        <begin position="56"/>
        <end position="68"/>
    </location>
</feature>
<feature type="region of interest" description="Disordered" evidence="5">
    <location>
        <begin position="540"/>
        <end position="567"/>
    </location>
</feature>
<dbReference type="InterPro" id="IPR036249">
    <property type="entry name" value="Thioredoxin-like_sf"/>
</dbReference>
<feature type="compositionally biased region" description="Low complexity" evidence="5">
    <location>
        <begin position="541"/>
        <end position="553"/>
    </location>
</feature>
<dbReference type="GO" id="GO:0000329">
    <property type="term" value="C:fungal-type vacuole membrane"/>
    <property type="evidence" value="ECO:0007669"/>
    <property type="project" value="TreeGrafter"/>
</dbReference>
<evidence type="ECO:0000313" key="10">
    <source>
        <dbReference type="Proteomes" id="UP000199069"/>
    </source>
</evidence>
<proteinExistence type="predicted"/>
<dbReference type="Proteomes" id="UP000199069">
    <property type="component" value="Unassembled WGS sequence"/>
</dbReference>
<dbReference type="InterPro" id="IPR004353">
    <property type="entry name" value="Mon1"/>
</dbReference>
<feature type="compositionally biased region" description="Pro residues" evidence="5">
    <location>
        <begin position="941"/>
        <end position="952"/>
    </location>
</feature>
<feature type="compositionally biased region" description="Acidic residues" evidence="5">
    <location>
        <begin position="250"/>
        <end position="264"/>
    </location>
</feature>
<evidence type="ECO:0000256" key="4">
    <source>
        <dbReference type="ARBA" id="ARBA00019201"/>
    </source>
</evidence>
<feature type="compositionally biased region" description="Basic and acidic residues" evidence="5">
    <location>
        <begin position="296"/>
        <end position="310"/>
    </location>
</feature>
<keyword evidence="10" id="KW-1185">Reference proteome</keyword>
<name>A0A0K3CP93_RHOTO</name>
<dbReference type="InterPro" id="IPR032801">
    <property type="entry name" value="PXL2A/B/C"/>
</dbReference>
<feature type="compositionally biased region" description="Low complexity" evidence="5">
    <location>
        <begin position="199"/>
        <end position="216"/>
    </location>
</feature>
<dbReference type="SUPFAM" id="SSF52833">
    <property type="entry name" value="Thioredoxin-like"/>
    <property type="match status" value="1"/>
</dbReference>
<feature type="compositionally biased region" description="Low complexity" evidence="5">
    <location>
        <begin position="1032"/>
        <end position="1042"/>
    </location>
</feature>
<feature type="compositionally biased region" description="Pro residues" evidence="5">
    <location>
        <begin position="996"/>
        <end position="1007"/>
    </location>
</feature>
<organism evidence="9 10">
    <name type="scientific">Rhodotorula toruloides</name>
    <name type="common">Yeast</name>
    <name type="synonym">Rhodosporidium toruloides</name>
    <dbReference type="NCBI Taxonomy" id="5286"/>
    <lineage>
        <taxon>Eukaryota</taxon>
        <taxon>Fungi</taxon>
        <taxon>Dikarya</taxon>
        <taxon>Basidiomycota</taxon>
        <taxon>Pucciniomycotina</taxon>
        <taxon>Microbotryomycetes</taxon>
        <taxon>Sporidiobolales</taxon>
        <taxon>Sporidiobolaceae</taxon>
        <taxon>Rhodotorula</taxon>
    </lineage>
</organism>
<feature type="domain" description="FUZ/MON1/HPS1 third Longin" evidence="8">
    <location>
        <begin position="690"/>
        <end position="798"/>
    </location>
</feature>
<feature type="compositionally biased region" description="Polar residues" evidence="5">
    <location>
        <begin position="90"/>
        <end position="101"/>
    </location>
</feature>
<dbReference type="STRING" id="5286.A0A0K3CP93"/>
<feature type="compositionally biased region" description="Low complexity" evidence="5">
    <location>
        <begin position="120"/>
        <end position="136"/>
    </location>
</feature>
<evidence type="ECO:0000313" key="9">
    <source>
        <dbReference type="EMBL" id="CTR10522.1"/>
    </source>
</evidence>
<evidence type="ECO:0000256" key="2">
    <source>
        <dbReference type="ARBA" id="ARBA00004440"/>
    </source>
</evidence>
<dbReference type="GO" id="GO:0032585">
    <property type="term" value="C:multivesicular body membrane"/>
    <property type="evidence" value="ECO:0007669"/>
    <property type="project" value="UniProtKB-SubCell"/>
</dbReference>
<dbReference type="GO" id="GO:0006623">
    <property type="term" value="P:protein targeting to vacuole"/>
    <property type="evidence" value="ECO:0007669"/>
    <property type="project" value="InterPro"/>
</dbReference>
<feature type="compositionally biased region" description="Low complexity" evidence="5">
    <location>
        <begin position="1140"/>
        <end position="1152"/>
    </location>
</feature>
<feature type="compositionally biased region" description="Low complexity" evidence="5">
    <location>
        <begin position="12"/>
        <end position="42"/>
    </location>
</feature>
<feature type="region of interest" description="Disordered" evidence="5">
    <location>
        <begin position="845"/>
        <end position="877"/>
    </location>
</feature>
<evidence type="ECO:0000256" key="3">
    <source>
        <dbReference type="ARBA" id="ARBA00018132"/>
    </source>
</evidence>
<feature type="compositionally biased region" description="Polar residues" evidence="5">
    <location>
        <begin position="1043"/>
        <end position="1059"/>
    </location>
</feature>
<feature type="region of interest" description="Disordered" evidence="5">
    <location>
        <begin position="1264"/>
        <end position="1293"/>
    </location>
</feature>
<feature type="compositionally biased region" description="Gly residues" evidence="5">
    <location>
        <begin position="155"/>
        <end position="165"/>
    </location>
</feature>
<dbReference type="PANTHER" id="PTHR13027">
    <property type="entry name" value="SAND PROTEIN-RELATED"/>
    <property type="match status" value="1"/>
</dbReference>
<feature type="domain" description="FUZ/MON1/HPS1 first Longin" evidence="6">
    <location>
        <begin position="335"/>
        <end position="456"/>
    </location>
</feature>
<evidence type="ECO:0000256" key="1">
    <source>
        <dbReference type="ARBA" id="ARBA00004380"/>
    </source>
</evidence>
<comment type="subcellular location">
    <subcellularLocation>
        <location evidence="2">Endosome</location>
        <location evidence="2">Multivesicular body membrane</location>
        <topology evidence="2">Peripheral membrane protein</topology>
    </subcellularLocation>
    <subcellularLocation>
        <location evidence="1">Prevacuolar compartment membrane</location>
        <topology evidence="1">Peripheral membrane protein</topology>
    </subcellularLocation>
</comment>
<feature type="region of interest" description="Disordered" evidence="5">
    <location>
        <begin position="1"/>
        <end position="310"/>
    </location>
</feature>
<dbReference type="GO" id="GO:0035658">
    <property type="term" value="C:Mon1-Ccz1 complex"/>
    <property type="evidence" value="ECO:0007669"/>
    <property type="project" value="TreeGrafter"/>
</dbReference>
<protein>
    <recommendedName>
        <fullName evidence="3">Vacuolar fusion protein MON1</fullName>
    </recommendedName>
    <alternativeName>
        <fullName evidence="4">Vacuolar fusion protein mon1</fullName>
    </alternativeName>
</protein>
<dbReference type="GO" id="GO:0016192">
    <property type="term" value="P:vesicle-mediated transport"/>
    <property type="evidence" value="ECO:0007669"/>
    <property type="project" value="InterPro"/>
</dbReference>
<dbReference type="InterPro" id="IPR043970">
    <property type="entry name" value="FUZ/MON1/HPS1_longin_3"/>
</dbReference>
<dbReference type="InterPro" id="IPR043972">
    <property type="entry name" value="FUZ/MON1/HPS1_longin_1"/>
</dbReference>
<gene>
    <name evidence="9" type="primary">FGENESH: predicted gene_13.213</name>
    <name evidence="9" type="ORF">BN2166_0063830</name>
</gene>
<feature type="region of interest" description="Disordered" evidence="5">
    <location>
        <begin position="940"/>
        <end position="1166"/>
    </location>
</feature>
<evidence type="ECO:0000259" key="8">
    <source>
        <dbReference type="Pfam" id="PF19038"/>
    </source>
</evidence>
<feature type="compositionally biased region" description="Acidic residues" evidence="5">
    <location>
        <begin position="1085"/>
        <end position="1096"/>
    </location>
</feature>
<sequence>MAPSSPEKHATPSRPSALPSLLASLRTPSSASVASSSASTAAQESLPHRPTRSREVSQASGGSRSPSMWSLADAASSSDIGGGRAKRTTRSVSGLSKTTGDTGDRPEPDSRRRSSRTRSRSSSSSSAGSQASSASSLEGLAQRLQGAREGRTRGARGGQAKGAGKGKGRAEETEEDAQEGDSALRHAVANARLHPPGSTAPVDSAVSPSSSPSTSTRLFDLPRTSSPSLPEASSATAESLNDASFAHDDVEADENDDDMADDDSASVVFRSEGQPDPRDMLRAQLARAPPSTMSVEQRRRDEKGKGKAVELDVEEKEVELRPASREEARADLPRRYFVLSTAGKLIYTSDDDEEAATGLVGVMQAIISIFADEGDKIRYVDVGQTKISFLLKPPLYLVVVSSQGEPENILRMHLDYLYLQVLSVVTLAQLQAIFAKRINFDLRRMLEGTEPFFDSLVSTLQVSLPMLLSSIEVYRLPTPTRDDLARALNPGREVIRDLDLLYVLLLAKGRLVTLLRPKKHSIHPSDLHLLLSTIYAKRKSASPSPSTSPALSGDPPPPRRPRSSPLLEPGAESWLPICLPRFNPRGFLHAYISFLDAGSSGRSADGGAAEPPEDGVGLVLLSSQRDSFLGVKSAAEGIKARLLASPSASSAPNSSSTLPPPAPDGGLLHPLLLFRARQSYSLGELAVPGLRYFVYKDKAKVQVTMCGWEGEYGGEEGSEGEKARRRLITLYQHLHTTLHPRPAAAGAPARQAAQVQYLRTEHEAVLGWITSSFELYLATAPLLPHSAVVNAARVISKFVAGKENELFLSNAPPKAVTAGTLRPALIHEKEMQLILRRRVRRGNAWPCKSTTEQPPLRRRVAASDAPSPSHLPRRRPKRAVVPETWLPSHCPSIFAGWIIVRTPVSRAAWAAQGCPSLAPSNDAAVYANALACCNPFQRSPPTRPLSDEPPAPVARATSPPVSSMFGLRRSTGATSPAPAVPLPPVPPAPMDAGSPQIPPFPPFPALSPPSRLVFPSRPKRPVVDQGDTSPASSHSSIDSVTSTEEAVSTRPSTPASSAFTAKDARLSHPQSAEDGELSAQLALLDVDETDEESLTEEDARGRPARQFLSSRLSPTASPASPPYLSSSDAEEALVDCDCGDAPTSPLSPASPLSEDDDFFSEGEQILLADEPAGLGLGLSKRPSLPLPSLPGAGVSPFSARQPLGRQRSVSGSAFVEEGITRMDEARAREAGEGGLLGLSESEGEVGTATATPTMSFQTTTTATARPFGRQEPVAGPSTSPPRSAPLTPADERSKMVARRLLRKKRSMTKKEKFERFVLPTAESMQAASECELVAEGGQKVTFGELIKQRGQKKVIVIFLRHAWCGLCAQYVEALNRASLNLVSLTATTFSSMSSTASNPAPVIPPLYVLLINSGSPTLISAYRDRMDTPFPLYSDRKRALYKALGMTKKTWDMGKEADKGSYIVKSNMENVTSSIKAGVAMPRYPGSQTQLGGEFVFEYNDVDDKVDCLFAARMSTTRNHAEIRDVFSAAGVELNEDDAASVYAP</sequence>
<evidence type="ECO:0000259" key="7">
    <source>
        <dbReference type="Pfam" id="PF19037"/>
    </source>
</evidence>
<feature type="compositionally biased region" description="Low complexity" evidence="5">
    <location>
        <begin position="1108"/>
        <end position="1127"/>
    </location>
</feature>
<dbReference type="Pfam" id="PF13911">
    <property type="entry name" value="AhpC-TSA_2"/>
    <property type="match status" value="1"/>
</dbReference>
<feature type="compositionally biased region" description="Basic and acidic residues" evidence="5">
    <location>
        <begin position="102"/>
        <end position="112"/>
    </location>
</feature>
<dbReference type="Gene3D" id="3.40.30.10">
    <property type="entry name" value="Glutaredoxin"/>
    <property type="match status" value="1"/>
</dbReference>
<reference evidence="9 10" key="1">
    <citation type="submission" date="2015-07" db="EMBL/GenBank/DDBJ databases">
        <authorList>
            <person name="Cajimat M.N.B."/>
            <person name="Milazzo M.L."/>
            <person name="Fulhorst C.F."/>
        </authorList>
    </citation>
    <scope>NUCLEOTIDE SEQUENCE [LARGE SCALE GENOMIC DNA]</scope>
    <source>
        <strain evidence="9">Single colony</strain>
    </source>
</reference>
<dbReference type="Pfam" id="PF19036">
    <property type="entry name" value="Fuz_longin_1"/>
    <property type="match status" value="1"/>
</dbReference>
<evidence type="ECO:0000259" key="6">
    <source>
        <dbReference type="Pfam" id="PF19036"/>
    </source>
</evidence>
<dbReference type="PANTHER" id="PTHR13027:SF7">
    <property type="entry name" value="VACUOLAR FUSION PROTEIN MON1 HOMOLOG"/>
    <property type="match status" value="1"/>
</dbReference>
<accession>A0A0K3CP93</accession>
<feature type="domain" description="FUZ/MON1/HPS1 second Longin" evidence="7">
    <location>
        <begin position="499"/>
        <end position="634"/>
    </location>
</feature>
<evidence type="ECO:0000256" key="5">
    <source>
        <dbReference type="SAM" id="MobiDB-lite"/>
    </source>
</evidence>
<dbReference type="Pfam" id="PF19038">
    <property type="entry name" value="Fuz_longin_3"/>
    <property type="match status" value="1"/>
</dbReference>
<dbReference type="InterPro" id="IPR043971">
    <property type="entry name" value="FUZ/MON1/HPS1_longin_2"/>
</dbReference>
<dbReference type="Pfam" id="PF19037">
    <property type="entry name" value="Fuz_longin_2"/>
    <property type="match status" value="1"/>
</dbReference>
<dbReference type="EMBL" id="CWKI01000013">
    <property type="protein sequence ID" value="CTR10522.1"/>
    <property type="molecule type" value="Genomic_DNA"/>
</dbReference>
<feature type="compositionally biased region" description="Acidic residues" evidence="5">
    <location>
        <begin position="1128"/>
        <end position="1138"/>
    </location>
</feature>
<feature type="compositionally biased region" description="Basic and acidic residues" evidence="5">
    <location>
        <begin position="1"/>
        <end position="10"/>
    </location>
</feature>
<feature type="compositionally biased region" description="Pro residues" evidence="5">
    <location>
        <begin position="978"/>
        <end position="989"/>
    </location>
</feature>
<feature type="compositionally biased region" description="Polar residues" evidence="5">
    <location>
        <begin position="223"/>
        <end position="242"/>
    </location>
</feature>